<dbReference type="RefSeq" id="WP_196608478.1">
    <property type="nucleotide sequence ID" value="NZ_VRYY01000099.1"/>
</dbReference>
<dbReference type="EMBL" id="VRYY01000099">
    <property type="protein sequence ID" value="MBG3876312.1"/>
    <property type="molecule type" value="Genomic_DNA"/>
</dbReference>
<dbReference type="PANTHER" id="PTHR37809:SF1">
    <property type="entry name" value="RIBOSOMAL PROTEIN S12 METHYLTHIOTRANSFERASE ACCESSORY FACTOR YCAO"/>
    <property type="match status" value="1"/>
</dbReference>
<dbReference type="Gene3D" id="3.30.1330.230">
    <property type="match status" value="1"/>
</dbReference>
<dbReference type="Pfam" id="PF13181">
    <property type="entry name" value="TPR_8"/>
    <property type="match status" value="2"/>
</dbReference>
<proteinExistence type="predicted"/>
<feature type="repeat" description="TPR" evidence="1">
    <location>
        <begin position="502"/>
        <end position="535"/>
    </location>
</feature>
<dbReference type="Proteomes" id="UP001194469">
    <property type="component" value="Unassembled WGS sequence"/>
</dbReference>
<reference evidence="3 4" key="1">
    <citation type="submission" date="2019-08" db="EMBL/GenBank/DDBJ databases">
        <authorList>
            <person name="Luo N."/>
        </authorList>
    </citation>
    <scope>NUCLEOTIDE SEQUENCE [LARGE SCALE GENOMIC DNA]</scope>
    <source>
        <strain evidence="3 4">NCIMB 9442</strain>
    </source>
</reference>
<dbReference type="SUPFAM" id="SSF48452">
    <property type="entry name" value="TPR-like"/>
    <property type="match status" value="1"/>
</dbReference>
<evidence type="ECO:0000313" key="3">
    <source>
        <dbReference type="EMBL" id="MBG3876312.1"/>
    </source>
</evidence>
<dbReference type="Pfam" id="PF02624">
    <property type="entry name" value="YcaO"/>
    <property type="match status" value="1"/>
</dbReference>
<feature type="domain" description="YcaO" evidence="2">
    <location>
        <begin position="75"/>
        <end position="434"/>
    </location>
</feature>
<dbReference type="PROSITE" id="PS50005">
    <property type="entry name" value="TPR"/>
    <property type="match status" value="1"/>
</dbReference>
<dbReference type="InterPro" id="IPR011990">
    <property type="entry name" value="TPR-like_helical_dom_sf"/>
</dbReference>
<accession>A0ABS0J2D3</accession>
<dbReference type="NCBIfam" id="TIGR00702">
    <property type="entry name" value="YcaO-type kinase domain"/>
    <property type="match status" value="1"/>
</dbReference>
<keyword evidence="4" id="KW-1185">Reference proteome</keyword>
<dbReference type="PROSITE" id="PS51664">
    <property type="entry name" value="YCAO"/>
    <property type="match status" value="1"/>
</dbReference>
<gene>
    <name evidence="3" type="ORF">FVW20_04525</name>
</gene>
<evidence type="ECO:0000256" key="1">
    <source>
        <dbReference type="PROSITE-ProRule" id="PRU00339"/>
    </source>
</evidence>
<name>A0ABS0J2D3_9BACT</name>
<dbReference type="InterPro" id="IPR019734">
    <property type="entry name" value="TPR_rpt"/>
</dbReference>
<comment type="caution">
    <text evidence="3">The sequence shown here is derived from an EMBL/GenBank/DDBJ whole genome shotgun (WGS) entry which is preliminary data.</text>
</comment>
<dbReference type="SMART" id="SM00028">
    <property type="entry name" value="TPR"/>
    <property type="match status" value="2"/>
</dbReference>
<protein>
    <recommendedName>
        <fullName evidence="2">YcaO domain-containing protein</fullName>
    </recommendedName>
</protein>
<dbReference type="Gene3D" id="1.25.40.10">
    <property type="entry name" value="Tetratricopeptide repeat domain"/>
    <property type="match status" value="1"/>
</dbReference>
<evidence type="ECO:0000259" key="2">
    <source>
        <dbReference type="PROSITE" id="PS51664"/>
    </source>
</evidence>
<evidence type="ECO:0000313" key="4">
    <source>
        <dbReference type="Proteomes" id="UP001194469"/>
    </source>
</evidence>
<dbReference type="InterPro" id="IPR003776">
    <property type="entry name" value="YcaO-like_dom"/>
</dbReference>
<keyword evidence="1" id="KW-0802">TPR repeat</keyword>
<organism evidence="3 4">
    <name type="scientific">Nitratidesulfovibrio oxamicus</name>
    <dbReference type="NCBI Taxonomy" id="32016"/>
    <lineage>
        <taxon>Bacteria</taxon>
        <taxon>Pseudomonadati</taxon>
        <taxon>Thermodesulfobacteriota</taxon>
        <taxon>Desulfovibrionia</taxon>
        <taxon>Desulfovibrionales</taxon>
        <taxon>Desulfovibrionaceae</taxon>
        <taxon>Nitratidesulfovibrio</taxon>
    </lineage>
</organism>
<dbReference type="PANTHER" id="PTHR37809">
    <property type="entry name" value="RIBOSOMAL PROTEIN S12 METHYLTHIOTRANSFERASE ACCESSORY FACTOR YCAO"/>
    <property type="match status" value="1"/>
</dbReference>
<sequence length="584" mass="64136">MIKLSPCPKGYTKDQDKATSPVETVRRVRQRLASLDVDILAETRRVDVDRLGIPVFLSMCGADAKRVMPTRKQMGKGASVEQAEASALMELMERYSFFTFWRDMPGMVEATWSEAQARFGDALLPVEEIAKSVHDPIAPHDAVRALDLIRWKFFPATVIPRDGTECREVWLPLDWFKKLGEFNGSSAGNTEEESILQGACELVERHVCCIIDETMPELPTIDISPDGSGDDAVLRDLLDRFAGHGVQVVLKDFSLGLPVPTVGAVAWDPATFPVRSEIVYTAGTAATPVKAAVRALTEIAQLAGDFITGACYEASGLPKYERLEDIEWLRRGPVAPLSSLPSVESDDILRELTTLSDGLARQGYTLLSISTRNPDADVSTHYNIVPGFRFRERDKNASIGLFVGRILSEEADADTALRGLEVLAEIYPGAHFVPFFRGMLALRAEALDEARHWFETSEPLQPDADARGLAAFYGAYVHTLAQNWAAALPGLDRAVTACPEMKEYFNLRGVCHFKLGDYAKAAVNFESVLRLDKGSVIDLANLGLCHKFLGDADTAAHLLEAALEIDPSLDFARTHLAELQAQEG</sequence>